<reference evidence="1 2" key="1">
    <citation type="journal article" date="2022" name="bioRxiv">
        <title>The genome of the oomycete Peronosclerospora sorghi, a cosmopolitan pathogen of maize and sorghum, is inflated with dispersed pseudogenes.</title>
        <authorList>
            <person name="Fletcher K."/>
            <person name="Martin F."/>
            <person name="Isakeit T."/>
            <person name="Cavanaugh K."/>
            <person name="Magill C."/>
            <person name="Michelmore R."/>
        </authorList>
    </citation>
    <scope>NUCLEOTIDE SEQUENCE [LARGE SCALE GENOMIC DNA]</scope>
    <source>
        <strain evidence="1">P6</strain>
    </source>
</reference>
<evidence type="ECO:0000313" key="1">
    <source>
        <dbReference type="EMBL" id="KAI9916523.1"/>
    </source>
</evidence>
<accession>A0ACC0WCH3</accession>
<dbReference type="EMBL" id="CM047581">
    <property type="protein sequence ID" value="KAI9916523.1"/>
    <property type="molecule type" value="Genomic_DNA"/>
</dbReference>
<proteinExistence type="predicted"/>
<protein>
    <submittedName>
        <fullName evidence="1">Uncharacterized protein</fullName>
    </submittedName>
</protein>
<name>A0ACC0WCH3_9STRA</name>
<organism evidence="1 2">
    <name type="scientific">Peronosclerospora sorghi</name>
    <dbReference type="NCBI Taxonomy" id="230839"/>
    <lineage>
        <taxon>Eukaryota</taxon>
        <taxon>Sar</taxon>
        <taxon>Stramenopiles</taxon>
        <taxon>Oomycota</taxon>
        <taxon>Peronosporomycetes</taxon>
        <taxon>Peronosporales</taxon>
        <taxon>Peronosporaceae</taxon>
        <taxon>Peronosclerospora</taxon>
    </lineage>
</organism>
<comment type="caution">
    <text evidence="1">The sequence shown here is derived from an EMBL/GenBank/DDBJ whole genome shotgun (WGS) entry which is preliminary data.</text>
</comment>
<evidence type="ECO:0000313" key="2">
    <source>
        <dbReference type="Proteomes" id="UP001163321"/>
    </source>
</evidence>
<keyword evidence="2" id="KW-1185">Reference proteome</keyword>
<gene>
    <name evidence="1" type="ORF">PsorP6_016861</name>
</gene>
<dbReference type="Proteomes" id="UP001163321">
    <property type="component" value="Chromosome 2"/>
</dbReference>
<sequence length="215" mass="24897">MTTTEFVDDDGEMGDVEHALAAADEIQIMNQPRADADEIKDEDDEEAEFKSDVKASAMEIDEVEEEKSKEINDTHRAVKGVYENTIKEDKGEYQDMEHKIPKEFDQYMEEKNAAEDNLIFTYKRKKGLVADKPMKALTTRFRDGKANRAQIQAFQHEVKEIQPQLFKLREQTSYSHKKIAKAEAEQKTLTKRQEQNLTEVEELKKDHAELDRAKA</sequence>